<comment type="similarity">
    <text evidence="1">Belongs to the UPF0612 family.</text>
</comment>
<name>A0AAF0YBU0_9TREE</name>
<protein>
    <recommendedName>
        <fullName evidence="2">Mug135-like C-terminal domain-containing protein</fullName>
    </recommendedName>
</protein>
<dbReference type="GeneID" id="87810508"/>
<dbReference type="Proteomes" id="UP000827549">
    <property type="component" value="Chromosome 5"/>
</dbReference>
<feature type="domain" description="Mug135-like C-terminal" evidence="2">
    <location>
        <begin position="137"/>
        <end position="178"/>
    </location>
</feature>
<dbReference type="EMBL" id="CP086718">
    <property type="protein sequence ID" value="WOO83815.1"/>
    <property type="molecule type" value="Genomic_DNA"/>
</dbReference>
<gene>
    <name evidence="3" type="ORF">LOC62_05G007335</name>
</gene>
<dbReference type="AlphaFoldDB" id="A0AAF0YBU0"/>
<evidence type="ECO:0000313" key="4">
    <source>
        <dbReference type="Proteomes" id="UP000827549"/>
    </source>
</evidence>
<dbReference type="InterPro" id="IPR013902">
    <property type="entry name" value="Mug135-like_C"/>
</dbReference>
<sequence length="180" mass="19316">MAHAVATVEEKLRSISTAVADLADTVPVLQPAVQLVVGGVVQLPGNALPEAQAIATGINRIFERLDDINTELHDMRTDIRTIQVTQKLDGAWGITRIQNSKATALSHPLSALATRPIVEPAPAPLPALGPPPIAFPRTLRQLRDLTGPQLNQILAAYDLPIEGTTDERRERLASHIGCVL</sequence>
<keyword evidence="4" id="KW-1185">Reference proteome</keyword>
<reference evidence="3" key="1">
    <citation type="submission" date="2023-10" db="EMBL/GenBank/DDBJ databases">
        <authorList>
            <person name="Noh H."/>
        </authorList>
    </citation>
    <scope>NUCLEOTIDE SEQUENCE</scope>
    <source>
        <strain evidence="3">DUCC4014</strain>
    </source>
</reference>
<evidence type="ECO:0000313" key="3">
    <source>
        <dbReference type="EMBL" id="WOO83815.1"/>
    </source>
</evidence>
<evidence type="ECO:0000256" key="1">
    <source>
        <dbReference type="ARBA" id="ARBA00005788"/>
    </source>
</evidence>
<accession>A0AAF0YBU0</accession>
<dbReference type="RefSeq" id="XP_062629841.1">
    <property type="nucleotide sequence ID" value="XM_062773857.1"/>
</dbReference>
<evidence type="ECO:0000259" key="2">
    <source>
        <dbReference type="Pfam" id="PF08593"/>
    </source>
</evidence>
<organism evidence="3 4">
    <name type="scientific">Vanrija pseudolonga</name>
    <dbReference type="NCBI Taxonomy" id="143232"/>
    <lineage>
        <taxon>Eukaryota</taxon>
        <taxon>Fungi</taxon>
        <taxon>Dikarya</taxon>
        <taxon>Basidiomycota</taxon>
        <taxon>Agaricomycotina</taxon>
        <taxon>Tremellomycetes</taxon>
        <taxon>Trichosporonales</taxon>
        <taxon>Trichosporonaceae</taxon>
        <taxon>Vanrija</taxon>
    </lineage>
</organism>
<proteinExistence type="inferred from homology"/>
<dbReference type="Pfam" id="PF08593">
    <property type="entry name" value="Mug135_C"/>
    <property type="match status" value="1"/>
</dbReference>